<keyword evidence="3" id="KW-1185">Reference proteome</keyword>
<dbReference type="InterPro" id="IPR025714">
    <property type="entry name" value="Methyltranfer_dom"/>
</dbReference>
<evidence type="ECO:0000313" key="2">
    <source>
        <dbReference type="EMBL" id="KZX14900.1"/>
    </source>
</evidence>
<dbReference type="PATRIC" id="fig|47311.3.peg.2016"/>
<dbReference type="EC" id="2.1.1.284" evidence="2"/>
<dbReference type="GO" id="GO:0032259">
    <property type="term" value="P:methylation"/>
    <property type="evidence" value="ECO:0007669"/>
    <property type="project" value="UniProtKB-KW"/>
</dbReference>
<keyword evidence="2" id="KW-0489">Methyltransferase</keyword>
<evidence type="ECO:0000259" key="1">
    <source>
        <dbReference type="Pfam" id="PF13847"/>
    </source>
</evidence>
<gene>
    <name evidence="2" type="primary">novO</name>
    <name evidence="2" type="ORF">MBCUT_18530</name>
</gene>
<dbReference type="AlphaFoldDB" id="A0A166CVB8"/>
<reference evidence="2 3" key="1">
    <citation type="submission" date="2016-04" db="EMBL/GenBank/DDBJ databases">
        <title>Genome sequence of Methanobrevibacter cuticularis DSM 11139.</title>
        <authorList>
            <person name="Poehlein A."/>
            <person name="Seedorf H."/>
            <person name="Daniel R."/>
        </authorList>
    </citation>
    <scope>NUCLEOTIDE SEQUENCE [LARGE SCALE GENOMIC DNA]</scope>
    <source>
        <strain evidence="2 3">DSM 11139</strain>
    </source>
</reference>
<dbReference type="STRING" id="47311.MBCUT_18530"/>
<keyword evidence="2" id="KW-0808">Transferase</keyword>
<proteinExistence type="predicted"/>
<feature type="domain" description="Methyltransferase" evidence="1">
    <location>
        <begin position="42"/>
        <end position="174"/>
    </location>
</feature>
<organism evidence="2 3">
    <name type="scientific">Methanobrevibacter cuticularis</name>
    <dbReference type="NCBI Taxonomy" id="47311"/>
    <lineage>
        <taxon>Archaea</taxon>
        <taxon>Methanobacteriati</taxon>
        <taxon>Methanobacteriota</taxon>
        <taxon>Methanomada group</taxon>
        <taxon>Methanobacteria</taxon>
        <taxon>Methanobacteriales</taxon>
        <taxon>Methanobacteriaceae</taxon>
        <taxon>Methanobrevibacter</taxon>
    </lineage>
</organism>
<dbReference type="PANTHER" id="PTHR43861">
    <property type="entry name" value="TRANS-ACONITATE 2-METHYLTRANSFERASE-RELATED"/>
    <property type="match status" value="1"/>
</dbReference>
<dbReference type="Pfam" id="PF13847">
    <property type="entry name" value="Methyltransf_31"/>
    <property type="match status" value="1"/>
</dbReference>
<dbReference type="CDD" id="cd02440">
    <property type="entry name" value="AdoMet_MTases"/>
    <property type="match status" value="1"/>
</dbReference>
<name>A0A166CVB8_9EURY</name>
<dbReference type="InterPro" id="IPR029063">
    <property type="entry name" value="SAM-dependent_MTases_sf"/>
</dbReference>
<evidence type="ECO:0000313" key="3">
    <source>
        <dbReference type="Proteomes" id="UP000077275"/>
    </source>
</evidence>
<dbReference type="OrthoDB" id="57427at2157"/>
<dbReference type="EMBL" id="LWMW01000141">
    <property type="protein sequence ID" value="KZX14900.1"/>
    <property type="molecule type" value="Genomic_DNA"/>
</dbReference>
<sequence>MEETKERFEKTAKEYDDRIIKIIPSYNDMIEALTNSIPFSENKDINILDLGCGTGAITAKIKEKFPNSHVTCLDLAENMIEIAKFKLKKYDNIEFIIGDFSNFDFKDKYDVVVSSLAIHHIETKKGKKELFEKIFSSLKDGGAFYNADVVLGSTDFSTHINNEVWKNNLKKNFNEKEVKELVSNQDKVDIPSKLIDQLKWFEEIGFKDTDVTWKYYGHAVYGGRK</sequence>
<dbReference type="Gene3D" id="3.40.50.150">
    <property type="entry name" value="Vaccinia Virus protein VP39"/>
    <property type="match status" value="1"/>
</dbReference>
<dbReference type="Proteomes" id="UP000077275">
    <property type="component" value="Unassembled WGS sequence"/>
</dbReference>
<dbReference type="GO" id="GO:0102526">
    <property type="term" value="F:8-demethylnovobiocic acid C8-methyltransferase activity"/>
    <property type="evidence" value="ECO:0007669"/>
    <property type="project" value="UniProtKB-EC"/>
</dbReference>
<accession>A0A166CVB8</accession>
<dbReference type="RefSeq" id="WP_067260387.1">
    <property type="nucleotide sequence ID" value="NZ_LWMW01000141.1"/>
</dbReference>
<protein>
    <submittedName>
        <fullName evidence="2">8-demethylnovobiocic acid C(8)-methyltransferase</fullName>
        <ecNumber evidence="2">2.1.1.284</ecNumber>
    </submittedName>
</protein>
<dbReference type="SUPFAM" id="SSF53335">
    <property type="entry name" value="S-adenosyl-L-methionine-dependent methyltransferases"/>
    <property type="match status" value="1"/>
</dbReference>
<comment type="caution">
    <text evidence="2">The sequence shown here is derived from an EMBL/GenBank/DDBJ whole genome shotgun (WGS) entry which is preliminary data.</text>
</comment>